<feature type="non-terminal residue" evidence="1">
    <location>
        <position position="343"/>
    </location>
</feature>
<dbReference type="EMBL" id="CM056743">
    <property type="protein sequence ID" value="KAJ8669916.1"/>
    <property type="molecule type" value="Genomic_DNA"/>
</dbReference>
<sequence length="343" mass="40140">MKLLLLLYSSLLVAAIVHAVPQSGNASGTGKIASKSNWLQKLYEEDDAQLQEFVVTFKWQRAFKIWILRRLAGNYTPVDELSQGSKGNVTIIDLLKQVHWQNVTETMLEALGRYLLPPNSSVGVIPALNTTTQRPNTDAYIDNIVDTLTSQVKLSVDNIDWSQAAKLFQEKVEGESGPSNKERGVQKLQATMNGFLNTINLMSGFKNWRKKQKLQVIERERNFIEGEILIFEEVERLRLGELIRKRDEELRMAEDRTEKERKKRQIAREQAFRKHEEPIEKLKEERGLIEKEEERLQAIRKILREQEMKELEEWLEQCRRASKEAWERTKIERLQRIKEDKQQ</sequence>
<name>A0ACC2NG81_9HYME</name>
<evidence type="ECO:0000313" key="1">
    <source>
        <dbReference type="EMBL" id="KAJ8669916.1"/>
    </source>
</evidence>
<dbReference type="Proteomes" id="UP001239111">
    <property type="component" value="Chromosome 3"/>
</dbReference>
<proteinExistence type="predicted"/>
<protein>
    <submittedName>
        <fullName evidence="1">Uncharacterized protein</fullName>
    </submittedName>
</protein>
<accession>A0ACC2NG81</accession>
<gene>
    <name evidence="1" type="ORF">QAD02_001175</name>
</gene>
<evidence type="ECO:0000313" key="2">
    <source>
        <dbReference type="Proteomes" id="UP001239111"/>
    </source>
</evidence>
<reference evidence="1" key="1">
    <citation type="submission" date="2023-04" db="EMBL/GenBank/DDBJ databases">
        <title>A chromosome-level genome assembly of the parasitoid wasp Eretmocerus hayati.</title>
        <authorList>
            <person name="Zhong Y."/>
            <person name="Liu S."/>
            <person name="Liu Y."/>
        </authorList>
    </citation>
    <scope>NUCLEOTIDE SEQUENCE</scope>
    <source>
        <strain evidence="1">ZJU_SS_LIU_2023</strain>
    </source>
</reference>
<organism evidence="1 2">
    <name type="scientific">Eretmocerus hayati</name>
    <dbReference type="NCBI Taxonomy" id="131215"/>
    <lineage>
        <taxon>Eukaryota</taxon>
        <taxon>Metazoa</taxon>
        <taxon>Ecdysozoa</taxon>
        <taxon>Arthropoda</taxon>
        <taxon>Hexapoda</taxon>
        <taxon>Insecta</taxon>
        <taxon>Pterygota</taxon>
        <taxon>Neoptera</taxon>
        <taxon>Endopterygota</taxon>
        <taxon>Hymenoptera</taxon>
        <taxon>Apocrita</taxon>
        <taxon>Proctotrupomorpha</taxon>
        <taxon>Chalcidoidea</taxon>
        <taxon>Aphelinidae</taxon>
        <taxon>Aphelininae</taxon>
        <taxon>Eretmocerus</taxon>
    </lineage>
</organism>
<comment type="caution">
    <text evidence="1">The sequence shown here is derived from an EMBL/GenBank/DDBJ whole genome shotgun (WGS) entry which is preliminary data.</text>
</comment>
<keyword evidence="2" id="KW-1185">Reference proteome</keyword>